<dbReference type="PANTHER" id="PTHR43267:SF1">
    <property type="entry name" value="TRNA THREONYLCARBAMOYLADENOSINE DEHYDRATASE"/>
    <property type="match status" value="1"/>
</dbReference>
<accession>A0ABP3BD30</accession>
<name>A0ABP3BD30_9BACT</name>
<gene>
    <name evidence="2" type="ORF">XylorDRAFT_0252</name>
</gene>
<dbReference type="Pfam" id="PF00899">
    <property type="entry name" value="ThiF"/>
    <property type="match status" value="1"/>
</dbReference>
<evidence type="ECO:0000259" key="1">
    <source>
        <dbReference type="Pfam" id="PF00899"/>
    </source>
</evidence>
<organism evidence="2 3">
    <name type="scientific">Xylanibacter oryzae DSM 17970</name>
    <dbReference type="NCBI Taxonomy" id="915438"/>
    <lineage>
        <taxon>Bacteria</taxon>
        <taxon>Pseudomonadati</taxon>
        <taxon>Bacteroidota</taxon>
        <taxon>Bacteroidia</taxon>
        <taxon>Bacteroidales</taxon>
        <taxon>Prevotellaceae</taxon>
        <taxon>Xylanibacter</taxon>
    </lineage>
</organism>
<protein>
    <submittedName>
        <fullName evidence="2">Dinucleotide-utilizing enzyme possibly involved in molybdopterin or thiamin biosynthesis</fullName>
    </submittedName>
</protein>
<dbReference type="InterPro" id="IPR035985">
    <property type="entry name" value="Ubiquitin-activating_enz"/>
</dbReference>
<evidence type="ECO:0000313" key="2">
    <source>
        <dbReference type="EMBL" id="EXG77901.1"/>
    </source>
</evidence>
<proteinExistence type="predicted"/>
<dbReference type="InterPro" id="IPR000594">
    <property type="entry name" value="ThiF_NAD_FAD-bd"/>
</dbReference>
<dbReference type="RefSeq" id="WP_036876240.1">
    <property type="nucleotide sequence ID" value="NZ_KK073873.1"/>
</dbReference>
<dbReference type="InterPro" id="IPR045886">
    <property type="entry name" value="ThiF/MoeB/HesA"/>
</dbReference>
<evidence type="ECO:0000313" key="3">
    <source>
        <dbReference type="Proteomes" id="UP000243438"/>
    </source>
</evidence>
<reference evidence="2" key="1">
    <citation type="submission" date="2013-07" db="EMBL/GenBank/DDBJ databases">
        <authorList>
            <consortium name="DOE Joint Genome Institute"/>
            <person name="Anderson I."/>
            <person name="Huntemann M."/>
            <person name="Han J."/>
            <person name="Chen A."/>
            <person name="Kyrpides N."/>
            <person name="Mavromatis K."/>
            <person name="Markowitz V."/>
            <person name="Palaniappan K."/>
            <person name="Ivanova N."/>
            <person name="Schaumberg A."/>
            <person name="Pati A."/>
            <person name="Liolios K."/>
            <person name="Nordberg H.P."/>
            <person name="Cantor M.N."/>
            <person name="Hua S.X."/>
            <person name="Woyke T."/>
        </authorList>
    </citation>
    <scope>NUCLEOTIDE SEQUENCE [LARGE SCALE GENOMIC DNA]</scope>
    <source>
        <strain evidence="2">DSM 17970</strain>
    </source>
</reference>
<dbReference type="EMBL" id="JFBS01000001">
    <property type="protein sequence ID" value="EXG77901.1"/>
    <property type="molecule type" value="Genomic_DNA"/>
</dbReference>
<keyword evidence="3" id="KW-1185">Reference proteome</keyword>
<dbReference type="Gene3D" id="3.40.50.720">
    <property type="entry name" value="NAD(P)-binding Rossmann-like Domain"/>
    <property type="match status" value="1"/>
</dbReference>
<dbReference type="PANTHER" id="PTHR43267">
    <property type="entry name" value="TRNA THREONYLCARBAMOYLADENOSINE DEHYDRATASE"/>
    <property type="match status" value="1"/>
</dbReference>
<dbReference type="Proteomes" id="UP000243438">
    <property type="component" value="Unassembled WGS sequence"/>
</dbReference>
<sequence>MGIEKGIFRRTELLLGNDALTEIEKKRVIVFGVGGVGSWCAESLVRSGIMHITIVDSDRICITNINRQLMATTKTVGQVKVDALKERLLEINPTAEVNAMQEIYTEETAESFHIEEYDYIVDAIDSLKDKVLLILNATNTDAVLISAMGAALKLDPTKIKVAEFWKVRGCPLAAALRRKFKHSKTFPKKKFKCIFSEELIKNRGVNKSCGTEKCLCPKAAGGPGREDLLNHEWCSTKAQINGTLAHITAIYGFMISGLIIQDICEKVSE</sequence>
<dbReference type="SUPFAM" id="SSF69572">
    <property type="entry name" value="Activating enzymes of the ubiquitin-like proteins"/>
    <property type="match status" value="1"/>
</dbReference>
<comment type="caution">
    <text evidence="2">The sequence shown here is derived from an EMBL/GenBank/DDBJ whole genome shotgun (WGS) entry which is preliminary data.</text>
</comment>
<feature type="domain" description="THIF-type NAD/FAD binding fold" evidence="1">
    <location>
        <begin position="14"/>
        <end position="254"/>
    </location>
</feature>